<proteinExistence type="predicted"/>
<accession>A0A1I6NTP7</accession>
<dbReference type="OrthoDB" id="1151370at2"/>
<feature type="transmembrane region" description="Helical" evidence="1">
    <location>
        <begin position="12"/>
        <end position="34"/>
    </location>
</feature>
<organism evidence="3 4">
    <name type="scientific">Lutibacter maritimus</name>
    <dbReference type="NCBI Taxonomy" id="593133"/>
    <lineage>
        <taxon>Bacteria</taxon>
        <taxon>Pseudomonadati</taxon>
        <taxon>Bacteroidota</taxon>
        <taxon>Flavobacteriia</taxon>
        <taxon>Flavobacteriales</taxon>
        <taxon>Flavobacteriaceae</taxon>
        <taxon>Lutibacter</taxon>
    </lineage>
</organism>
<name>A0A1I6NTP7_9FLAO</name>
<keyword evidence="4" id="KW-1185">Reference proteome</keyword>
<dbReference type="RefSeq" id="WP_090222375.1">
    <property type="nucleotide sequence ID" value="NZ_FOZP01000001.1"/>
</dbReference>
<evidence type="ECO:0000259" key="2">
    <source>
        <dbReference type="Pfam" id="PF20584"/>
    </source>
</evidence>
<feature type="domain" description="DUF6787" evidence="2">
    <location>
        <begin position="18"/>
        <end position="96"/>
    </location>
</feature>
<keyword evidence="1" id="KW-0472">Membrane</keyword>
<keyword evidence="1" id="KW-0812">Transmembrane</keyword>
<evidence type="ECO:0000313" key="3">
    <source>
        <dbReference type="EMBL" id="SFS31396.1"/>
    </source>
</evidence>
<dbReference type="AlphaFoldDB" id="A0A1I6NTP7"/>
<dbReference type="Pfam" id="PF20584">
    <property type="entry name" value="DUF6787"/>
    <property type="match status" value="1"/>
</dbReference>
<reference evidence="4" key="1">
    <citation type="submission" date="2016-10" db="EMBL/GenBank/DDBJ databases">
        <authorList>
            <person name="Varghese N."/>
            <person name="Submissions S."/>
        </authorList>
    </citation>
    <scope>NUCLEOTIDE SEQUENCE [LARGE SCALE GENOMIC DNA]</scope>
    <source>
        <strain evidence="4">DSM 24450</strain>
    </source>
</reference>
<keyword evidence="1" id="KW-1133">Transmembrane helix</keyword>
<dbReference type="STRING" id="593133.SAMN04488006_0565"/>
<dbReference type="Proteomes" id="UP000199312">
    <property type="component" value="Unassembled WGS sequence"/>
</dbReference>
<dbReference type="InterPro" id="IPR046714">
    <property type="entry name" value="DUF6787"/>
</dbReference>
<protein>
    <recommendedName>
        <fullName evidence="2">DUF6787 domain-containing protein</fullName>
    </recommendedName>
</protein>
<feature type="transmembrane region" description="Helical" evidence="1">
    <location>
        <begin position="54"/>
        <end position="83"/>
    </location>
</feature>
<gene>
    <name evidence="3" type="ORF">SAMN04488006_0565</name>
</gene>
<dbReference type="EMBL" id="FOZP01000001">
    <property type="protein sequence ID" value="SFS31396.1"/>
    <property type="molecule type" value="Genomic_DNA"/>
</dbReference>
<sequence>MKKLKQRWGIKTNFQIVLILLVFSINGSFATYIAKPLTEFIGLNYETTNPWLFWPVRILLIFIIYQITLPIVGFFFGQFKFFWNFFTKKMLLRIGFKRYFKEV</sequence>
<evidence type="ECO:0000256" key="1">
    <source>
        <dbReference type="SAM" id="Phobius"/>
    </source>
</evidence>
<evidence type="ECO:0000313" key="4">
    <source>
        <dbReference type="Proteomes" id="UP000199312"/>
    </source>
</evidence>